<feature type="region of interest" description="Disordered" evidence="2">
    <location>
        <begin position="424"/>
        <end position="443"/>
    </location>
</feature>
<dbReference type="Proteomes" id="UP001652582">
    <property type="component" value="Chromosome 8"/>
</dbReference>
<feature type="compositionally biased region" description="Polar residues" evidence="2">
    <location>
        <begin position="666"/>
        <end position="684"/>
    </location>
</feature>
<protein>
    <submittedName>
        <fullName evidence="5 6">WASH complex subunit 2</fullName>
    </submittedName>
</protein>
<keyword evidence="1" id="KW-0175">Coiled coil</keyword>
<dbReference type="GeneID" id="112047741"/>
<feature type="compositionally biased region" description="Low complexity" evidence="2">
    <location>
        <begin position="210"/>
        <end position="220"/>
    </location>
</feature>
<evidence type="ECO:0000313" key="5">
    <source>
        <dbReference type="RefSeq" id="XP_023940726.2"/>
    </source>
</evidence>
<feature type="region of interest" description="Disordered" evidence="2">
    <location>
        <begin position="358"/>
        <end position="380"/>
    </location>
</feature>
<feature type="region of interest" description="Disordered" evidence="2">
    <location>
        <begin position="172"/>
        <end position="235"/>
    </location>
</feature>
<feature type="compositionally biased region" description="Polar residues" evidence="2">
    <location>
        <begin position="1200"/>
        <end position="1209"/>
    </location>
</feature>
<feature type="region of interest" description="Disordered" evidence="2">
    <location>
        <begin position="656"/>
        <end position="749"/>
    </location>
</feature>
<dbReference type="RefSeq" id="XP_023940727.2">
    <property type="nucleotide sequence ID" value="XM_024084959.2"/>
</dbReference>
<feature type="compositionally biased region" description="Polar residues" evidence="2">
    <location>
        <begin position="701"/>
        <end position="715"/>
    </location>
</feature>
<dbReference type="Pfam" id="PF15255">
    <property type="entry name" value="CAP-ZIP_m"/>
    <property type="match status" value="1"/>
</dbReference>
<dbReference type="InterPro" id="IPR029341">
    <property type="entry name" value="FAM21/CAPZIP"/>
</dbReference>
<feature type="region of interest" description="Disordered" evidence="2">
    <location>
        <begin position="1198"/>
        <end position="1225"/>
    </location>
</feature>
<accession>A0A6J1NCF6</accession>
<dbReference type="OrthoDB" id="751084at2759"/>
<feature type="compositionally biased region" description="Basic and acidic residues" evidence="2">
    <location>
        <begin position="740"/>
        <end position="749"/>
    </location>
</feature>
<proteinExistence type="predicted"/>
<evidence type="ECO:0000313" key="6">
    <source>
        <dbReference type="RefSeq" id="XP_023940727.2"/>
    </source>
</evidence>
<evidence type="ECO:0000313" key="4">
    <source>
        <dbReference type="Proteomes" id="UP001652582"/>
    </source>
</evidence>
<name>A0A6J1NCF6_BICAN</name>
<keyword evidence="4" id="KW-1185">Reference proteome</keyword>
<feature type="compositionally biased region" description="Polar residues" evidence="2">
    <location>
        <begin position="728"/>
        <end position="738"/>
    </location>
</feature>
<feature type="region of interest" description="Disordered" evidence="2">
    <location>
        <begin position="1113"/>
        <end position="1140"/>
    </location>
</feature>
<dbReference type="RefSeq" id="XP_023940726.2">
    <property type="nucleotide sequence ID" value="XM_024084958.2"/>
</dbReference>
<evidence type="ECO:0000259" key="3">
    <source>
        <dbReference type="Pfam" id="PF15255"/>
    </source>
</evidence>
<sequence>MEGDTESLRKAAPHWTLDGDKRLLSMLQKLHEKIMTKCEEANVKLDAMVDALDNASIDLQNVNNKFTALSNNQFVESRVYDDDVDVTPNVNAAKPDPPIEEAESEVTKLKHSLQKLEQMHEPVHILDSDSSDEEDSGRIILKPKQIYSHRPLPYIIGTQAWRSKWHAGLIHEESDSDSSVSKHDHIPAEEYSESEPETAPTDKLEHRTISSSSMDSEMTSQPPAATQVAKQPAKPADIAAELARRLGGHSVPLPASEPVEIQTPEQTSTKVYRVEKPAPTTVFSDEPPPIDDYQSEYTDDDDIFAELHKKPKPNMNRDQDRVTKDLFGGLSNNIVDDLFGEVENRDNDIGNVINYEDVTPSASRSKPPLHDNRLHSVTENPVPQPKLIERKGETEEVIKKPVGGISIFGTHKGADSIGAAILKRNQKKSSASDEDTSNSMENGEIIPSVSKAKEEPVNKIIEDLFSKPAKKVTKKEDSIRKEEPKISKPPKDKIDLFSDNLFDDIDDIFTSNIVSKPKDKNTQKSIFDDDDLFAEISLKKPEKCNDKSDTKSIFDDNDDLFPETDKSLNTNNIIPSDPINVNKDIMITRENLNVKIKSDDKGKKTVSKGIFGDDSEDDLFLDVKVGAEINKPQKIINESVQDANIVTENNEDISPSIETADIEGSKSVNKSNLKPISTKSQFKSPSLFDDDEYDDLFSKGTKPSTSAQSNLNNVEQENKVISEEEISRPTSQISNHNNRTSRDNNGKTDLALESHSSYIPVEMAKSDVSLPEKGEAFAEKDIENDIANQKLCTETSNVADVDNLSKKSVHLKKSKGLSENVHITLSSEVLPEHKGLSENVHNTPPPETLPKHKGLSEDLHITPPPNILPEHKGLSENLHITPPPEILPEQEILSSEPGTFSDIFVDMPPAFEKPLESKKSKNINALFDDDSDDEALFFKKNEGISDEKPDSNFFNDRFRIFHDEPPEIDVNFSQKPINSIPKPLSEVHDDQLFGNLPKLQENIIEIKKHNIPEEEQFVQSVEKNMVKNAVDVTKLTEESEDSNKTQKINVSQLLESLEKSSKTDLQDEINNAHKINDSFVNRDQKVETEPKKSVGKLKHMNLNIDVNTLLPGASIKKSKPNEETDGQTISTKSNEELNTHYPEKTETKMVKSISFDGDPESEVLDNKLSKQRAKIQVKRRPSTRRARLEAVRKSRIDLASDSTDNSSSFDEPPYKEIFDNEGFEDNGRESTITQECITSSNIVNKSISVDEKDSTNNSSSPKTLLKATDDVTNTKTIQPDVKSKVVYILNDEDIFNDISTKEEHITPSNNVSQSKNVLENVDDDDELLFKTPNISTLGKTYEKTVSSSDDLKSELKTNESKESGLKVSRVNDKLLKTKKSLFDDLSDDENELFGSKKSTIQKTNTLESESESDLFAKNKKEGKPSVQIKKEITKGSLFGDESDDDGDLFGVKAGKSSGIIRQNISKPKEVTTKTAKPVFEDPLSMFGDDS</sequence>
<feature type="domain" description="FAM21/CAPZIP" evidence="3">
    <location>
        <begin position="1089"/>
        <end position="1198"/>
    </location>
</feature>
<reference evidence="5 6" key="1">
    <citation type="submission" date="2025-05" db="UniProtKB">
        <authorList>
            <consortium name="RefSeq"/>
        </authorList>
    </citation>
    <scope>IDENTIFICATION</scope>
</reference>
<gene>
    <name evidence="5 6" type="primary">LOC112047741</name>
</gene>
<evidence type="ECO:0000256" key="2">
    <source>
        <dbReference type="SAM" id="MobiDB-lite"/>
    </source>
</evidence>
<feature type="compositionally biased region" description="Basic and acidic residues" evidence="2">
    <location>
        <begin position="716"/>
        <end position="727"/>
    </location>
</feature>
<evidence type="ECO:0000256" key="1">
    <source>
        <dbReference type="SAM" id="Coils"/>
    </source>
</evidence>
<feature type="coiled-coil region" evidence="1">
    <location>
        <begin position="45"/>
        <end position="72"/>
    </location>
</feature>
<organism evidence="4 5">
    <name type="scientific">Bicyclus anynana</name>
    <name type="common">Squinting bush brown butterfly</name>
    <dbReference type="NCBI Taxonomy" id="110368"/>
    <lineage>
        <taxon>Eukaryota</taxon>
        <taxon>Metazoa</taxon>
        <taxon>Ecdysozoa</taxon>
        <taxon>Arthropoda</taxon>
        <taxon>Hexapoda</taxon>
        <taxon>Insecta</taxon>
        <taxon>Pterygota</taxon>
        <taxon>Neoptera</taxon>
        <taxon>Endopterygota</taxon>
        <taxon>Lepidoptera</taxon>
        <taxon>Glossata</taxon>
        <taxon>Ditrysia</taxon>
        <taxon>Papilionoidea</taxon>
        <taxon>Nymphalidae</taxon>
        <taxon>Satyrinae</taxon>
        <taxon>Satyrini</taxon>
        <taxon>Mycalesina</taxon>
        <taxon>Bicyclus</taxon>
    </lineage>
</organism>
<dbReference type="KEGG" id="bany:112047741"/>